<comment type="caution">
    <text evidence="1">The sequence shown here is derived from an EMBL/GenBank/DDBJ whole genome shotgun (WGS) entry which is preliminary data.</text>
</comment>
<gene>
    <name evidence="1" type="ORF">LPJ66_010981</name>
</gene>
<accession>A0ACC1HYX7</accession>
<name>A0ACC1HYX7_9FUNG</name>
<organism evidence="1 2">
    <name type="scientific">Kickxella alabastrina</name>
    <dbReference type="NCBI Taxonomy" id="61397"/>
    <lineage>
        <taxon>Eukaryota</taxon>
        <taxon>Fungi</taxon>
        <taxon>Fungi incertae sedis</taxon>
        <taxon>Zoopagomycota</taxon>
        <taxon>Kickxellomycotina</taxon>
        <taxon>Kickxellomycetes</taxon>
        <taxon>Kickxellales</taxon>
        <taxon>Kickxellaceae</taxon>
        <taxon>Kickxella</taxon>
    </lineage>
</organism>
<sequence length="501" mass="56564">ARANTSYIINGEQMEQRAQFLTEMWQHSEEATALQRRINSPELTPIGATQFRRTSPPMLQLCYLLKRTWLNTSRKKLVLKLRIAQSIYFGVLIGLVYLNSQDRILEWRLHNFSGSMFFNCVAQFLMSSLGVVNVFAHERKVFLRERQGKYYGLPAYYAAKNIVEQPINIATAMVYSAISYWLSGLERTLAKFLVYMVSMVVVAFNGYSIGVLLGAMFRDITAIVTAVPILFLPIVLYGGLFVNDANTVVWMRWLQWLSPIKYGYTAMMKNQFVGYISVLSVGDKFIEKLRLNSLSITTNTLINIWLALSVCTLSYLVLMLLTMKTDGTLGRVSNRVQREKLLAAPDPRFTVLETASSPTPSSASPTPERGWRRHLHAFKDRPASHITTFAVLHEITAIAPLFGVYYALDYFEPKVPVPQAVLEEGNRYVNRLRQYVGWEALATDSPVLLHLATSYAVVKAAAPLRIAASLAMTPWVAQWCTVPVVRGIGKARAAVRRVKNK</sequence>
<reference evidence="1" key="1">
    <citation type="submission" date="2022-07" db="EMBL/GenBank/DDBJ databases">
        <title>Phylogenomic reconstructions and comparative analyses of Kickxellomycotina fungi.</title>
        <authorList>
            <person name="Reynolds N.K."/>
            <person name="Stajich J.E."/>
            <person name="Barry K."/>
            <person name="Grigoriev I.V."/>
            <person name="Crous P."/>
            <person name="Smith M.E."/>
        </authorList>
    </citation>
    <scope>NUCLEOTIDE SEQUENCE</scope>
    <source>
        <strain evidence="1">Benny 63K</strain>
    </source>
</reference>
<evidence type="ECO:0000313" key="1">
    <source>
        <dbReference type="EMBL" id="KAJ1883659.1"/>
    </source>
</evidence>
<proteinExistence type="predicted"/>
<feature type="non-terminal residue" evidence="1">
    <location>
        <position position="1"/>
    </location>
</feature>
<dbReference type="EMBL" id="JANBPG010003105">
    <property type="protein sequence ID" value="KAJ1883659.1"/>
    <property type="molecule type" value="Genomic_DNA"/>
</dbReference>
<keyword evidence="2" id="KW-1185">Reference proteome</keyword>
<protein>
    <submittedName>
        <fullName evidence="1">Uncharacterized protein</fullName>
    </submittedName>
</protein>
<dbReference type="Proteomes" id="UP001150581">
    <property type="component" value="Unassembled WGS sequence"/>
</dbReference>
<evidence type="ECO:0000313" key="2">
    <source>
        <dbReference type="Proteomes" id="UP001150581"/>
    </source>
</evidence>